<dbReference type="RefSeq" id="WP_103585665.1">
    <property type="nucleotide sequence ID" value="NZ_PPAJ01000012.1"/>
</dbReference>
<accession>A0A9E1F9D5</accession>
<dbReference type="SUPFAM" id="SSF143011">
    <property type="entry name" value="RelE-like"/>
    <property type="match status" value="1"/>
</dbReference>
<protein>
    <submittedName>
        <fullName evidence="2">Type II toxin-antitoxin system mRNA interferase toxin, RelE/StbE family</fullName>
    </submittedName>
</protein>
<dbReference type="PANTHER" id="PTHR38813">
    <property type="match status" value="1"/>
</dbReference>
<dbReference type="InterPro" id="IPR035093">
    <property type="entry name" value="RelE/ParE_toxin_dom_sf"/>
</dbReference>
<reference evidence="2" key="1">
    <citation type="submission" date="2021-02" db="EMBL/GenBank/DDBJ databases">
        <title>Infant gut strain persistence is associated with maternal origin, phylogeny, and functional potential including surface adhesion and iron acquisition.</title>
        <authorList>
            <person name="Lou Y.C."/>
        </authorList>
    </citation>
    <scope>NUCLEOTIDE SEQUENCE</scope>
    <source>
        <strain evidence="2">L3_101_000G1_dasL3_101_000G1_concoct_7_sub</strain>
    </source>
</reference>
<dbReference type="Pfam" id="PF05016">
    <property type="entry name" value="ParE_toxin"/>
    <property type="match status" value="1"/>
</dbReference>
<dbReference type="InterPro" id="IPR052747">
    <property type="entry name" value="TA_system_RelE_toxin"/>
</dbReference>
<dbReference type="Proteomes" id="UP000824019">
    <property type="component" value="Unassembled WGS sequence"/>
</dbReference>
<organism evidence="2 3">
    <name type="scientific">Campylobacter concisus</name>
    <dbReference type="NCBI Taxonomy" id="199"/>
    <lineage>
        <taxon>Bacteria</taxon>
        <taxon>Pseudomonadati</taxon>
        <taxon>Campylobacterota</taxon>
        <taxon>Epsilonproteobacteria</taxon>
        <taxon>Campylobacterales</taxon>
        <taxon>Campylobacteraceae</taxon>
        <taxon>Campylobacter</taxon>
    </lineage>
</organism>
<proteinExistence type="predicted"/>
<gene>
    <name evidence="2" type="ORF">KIC69_06440</name>
</gene>
<keyword evidence="1" id="KW-1277">Toxin-antitoxin system</keyword>
<evidence type="ECO:0000313" key="2">
    <source>
        <dbReference type="EMBL" id="MBS5830448.1"/>
    </source>
</evidence>
<dbReference type="PANTHER" id="PTHR38813:SF1">
    <property type="entry name" value="TOXIN RELE1-RELATED"/>
    <property type="match status" value="1"/>
</dbReference>
<sequence length="94" mass="11238">MSWELKFKNSVKKDFNNIGFFESDKIIKSLNDFIENFSDDQERILLKNGNIKRLKGSLEGCYRLRLRTYRVIYEKRENELIILVLRVGSRGDVY</sequence>
<comment type="caution">
    <text evidence="2">The sequence shown here is derived from an EMBL/GenBank/DDBJ whole genome shotgun (WGS) entry which is preliminary data.</text>
</comment>
<evidence type="ECO:0000313" key="3">
    <source>
        <dbReference type="Proteomes" id="UP000824019"/>
    </source>
</evidence>
<dbReference type="AlphaFoldDB" id="A0A9E1F9D5"/>
<dbReference type="NCBIfam" id="TIGR02385">
    <property type="entry name" value="RelE_StbE"/>
    <property type="match status" value="1"/>
</dbReference>
<dbReference type="EMBL" id="JAHAKR010000292">
    <property type="protein sequence ID" value="MBS5830448.1"/>
    <property type="molecule type" value="Genomic_DNA"/>
</dbReference>
<evidence type="ECO:0000256" key="1">
    <source>
        <dbReference type="ARBA" id="ARBA00022649"/>
    </source>
</evidence>
<dbReference type="Gene3D" id="3.30.2310.20">
    <property type="entry name" value="RelE-like"/>
    <property type="match status" value="1"/>
</dbReference>
<dbReference type="InterPro" id="IPR007712">
    <property type="entry name" value="RelE/ParE_toxin"/>
</dbReference>
<name>A0A9E1F9D5_9BACT</name>